<sequence>MILNRKQVEPPITHKWVRSRVHTHTQ</sequence>
<dbReference type="EMBL" id="GBXM01046155">
    <property type="protein sequence ID" value="JAH62422.1"/>
    <property type="molecule type" value="Transcribed_RNA"/>
</dbReference>
<accession>A0A0E9U9M5</accession>
<evidence type="ECO:0000313" key="1">
    <source>
        <dbReference type="EMBL" id="JAH62422.1"/>
    </source>
</evidence>
<name>A0A0E9U9M5_ANGAN</name>
<organism evidence="1">
    <name type="scientific">Anguilla anguilla</name>
    <name type="common">European freshwater eel</name>
    <name type="synonym">Muraena anguilla</name>
    <dbReference type="NCBI Taxonomy" id="7936"/>
    <lineage>
        <taxon>Eukaryota</taxon>
        <taxon>Metazoa</taxon>
        <taxon>Chordata</taxon>
        <taxon>Craniata</taxon>
        <taxon>Vertebrata</taxon>
        <taxon>Euteleostomi</taxon>
        <taxon>Actinopterygii</taxon>
        <taxon>Neopterygii</taxon>
        <taxon>Teleostei</taxon>
        <taxon>Anguilliformes</taxon>
        <taxon>Anguillidae</taxon>
        <taxon>Anguilla</taxon>
    </lineage>
</organism>
<reference evidence="1" key="1">
    <citation type="submission" date="2014-11" db="EMBL/GenBank/DDBJ databases">
        <authorList>
            <person name="Amaro Gonzalez C."/>
        </authorList>
    </citation>
    <scope>NUCLEOTIDE SEQUENCE</scope>
</reference>
<dbReference type="AlphaFoldDB" id="A0A0E9U9M5"/>
<reference evidence="1" key="2">
    <citation type="journal article" date="2015" name="Fish Shellfish Immunol.">
        <title>Early steps in the European eel (Anguilla anguilla)-Vibrio vulnificus interaction in the gills: Role of the RtxA13 toxin.</title>
        <authorList>
            <person name="Callol A."/>
            <person name="Pajuelo D."/>
            <person name="Ebbesson L."/>
            <person name="Teles M."/>
            <person name="MacKenzie S."/>
            <person name="Amaro C."/>
        </authorList>
    </citation>
    <scope>NUCLEOTIDE SEQUENCE</scope>
</reference>
<protein>
    <submittedName>
        <fullName evidence="1">Uncharacterized protein</fullName>
    </submittedName>
</protein>
<proteinExistence type="predicted"/>